<name>A0A9J5XV14_SOLCO</name>
<accession>A0A9J5XV14</accession>
<organism evidence="2 3">
    <name type="scientific">Solanum commersonii</name>
    <name type="common">Commerson's wild potato</name>
    <name type="synonym">Commerson's nightshade</name>
    <dbReference type="NCBI Taxonomy" id="4109"/>
    <lineage>
        <taxon>Eukaryota</taxon>
        <taxon>Viridiplantae</taxon>
        <taxon>Streptophyta</taxon>
        <taxon>Embryophyta</taxon>
        <taxon>Tracheophyta</taxon>
        <taxon>Spermatophyta</taxon>
        <taxon>Magnoliopsida</taxon>
        <taxon>eudicotyledons</taxon>
        <taxon>Gunneridae</taxon>
        <taxon>Pentapetalae</taxon>
        <taxon>asterids</taxon>
        <taxon>lamiids</taxon>
        <taxon>Solanales</taxon>
        <taxon>Solanaceae</taxon>
        <taxon>Solanoideae</taxon>
        <taxon>Solaneae</taxon>
        <taxon>Solanum</taxon>
    </lineage>
</organism>
<feature type="transmembrane region" description="Helical" evidence="1">
    <location>
        <begin position="33"/>
        <end position="56"/>
    </location>
</feature>
<keyword evidence="1" id="KW-1133">Transmembrane helix</keyword>
<protein>
    <submittedName>
        <fullName evidence="2">Uncharacterized protein</fullName>
    </submittedName>
</protein>
<evidence type="ECO:0000313" key="2">
    <source>
        <dbReference type="EMBL" id="KAG5592033.1"/>
    </source>
</evidence>
<keyword evidence="1" id="KW-0812">Transmembrane</keyword>
<evidence type="ECO:0000256" key="1">
    <source>
        <dbReference type="SAM" id="Phobius"/>
    </source>
</evidence>
<comment type="caution">
    <text evidence="2">The sequence shown here is derived from an EMBL/GenBank/DDBJ whole genome shotgun (WGS) entry which is preliminary data.</text>
</comment>
<evidence type="ECO:0000313" key="3">
    <source>
        <dbReference type="Proteomes" id="UP000824120"/>
    </source>
</evidence>
<dbReference type="Proteomes" id="UP000824120">
    <property type="component" value="Chromosome 8"/>
</dbReference>
<reference evidence="2 3" key="1">
    <citation type="submission" date="2020-09" db="EMBL/GenBank/DDBJ databases">
        <title>De no assembly of potato wild relative species, Solanum commersonii.</title>
        <authorList>
            <person name="Cho K."/>
        </authorList>
    </citation>
    <scope>NUCLEOTIDE SEQUENCE [LARGE SCALE GENOMIC DNA]</scope>
    <source>
        <strain evidence="2">LZ3.2</strain>
        <tissue evidence="2">Leaf</tissue>
    </source>
</reference>
<sequence>MAIDLSGHFSGGRMFKSFYMKAEHKRELFDGHLFQSVLLFMTIFTVQFLIGSQFFWSCKEVQATYKRFIWLTGLTSKILSAGVARTQVKRNVHTRIMSC</sequence>
<proteinExistence type="predicted"/>
<gene>
    <name evidence="2" type="ORF">H5410_042547</name>
</gene>
<dbReference type="AlphaFoldDB" id="A0A9J5XV14"/>
<keyword evidence="3" id="KW-1185">Reference proteome</keyword>
<keyword evidence="1" id="KW-0472">Membrane</keyword>
<dbReference type="EMBL" id="JACXVP010000008">
    <property type="protein sequence ID" value="KAG5592033.1"/>
    <property type="molecule type" value="Genomic_DNA"/>
</dbReference>